<dbReference type="Proteomes" id="UP001231649">
    <property type="component" value="Chromosome 8"/>
</dbReference>
<evidence type="ECO:0000313" key="1">
    <source>
        <dbReference type="EMBL" id="KAJ8724248.1"/>
    </source>
</evidence>
<comment type="caution">
    <text evidence="1">The sequence shown here is derived from an EMBL/GenBank/DDBJ whole genome shotgun (WGS) entry which is preliminary data.</text>
</comment>
<evidence type="ECO:0000313" key="2">
    <source>
        <dbReference type="Proteomes" id="UP001231649"/>
    </source>
</evidence>
<name>A0ACC2QS39_9NEOP</name>
<sequence>MRRCVSVWGTACWLMPLMLMLSLALEARAELPGPPRCPPAAAERCVPDGFSYNGYSFTKEGVHLYIEYVDGKYLYLSCSETLTLENSAMPRFDSPLRVLKEVVYGCPAPRGSYGTVFQYFNVSVIKTLRLVGVGSLTGAHLADLGEVQTLHIYDAKLAKNTLAALSGLRVLVLNKVRIQPGELLQLPRSLEQLELTRVGTNVTRDVLERLPALVKLTVRDSGNLSVALGGAMRELELDMPEVHVSSVLSPTLRRIAMFGWAERWPVPWTSCALVTLVIQDLTAEELPARWVSNCADLRELRVVNGYQLRAVHATSLRGARSLQELSLRGCALESLPVGLLDDAVELRVLDLSHNYLKELPGGMFARTHSLQILSLYNNRLTPDVYTALQAVTSLTTLDLSNNVLHDSCLGSFDFWRGYSPLKNLKNLINLHLRATNASMICRDWRVMMPRLKKLDLSRNKFTSLTFTDLQFYGDEIVEVDLSGNDVRSLRYTQHDYKFVIDVYTAPSKASVKLGDSLACDCHTYWAARALQERPNHIKLMAFCMGRRRDLHEVALDSLVCGAPALCASTPGCTCAWRDSGVATPPRLLRVDCERAGLERLSDVITPLISAAKRERVAMDDYDWQLYLAHNRIVNISTGEFPKHLSVLDLRNNSLSLMNEEDVRTLLADGRRRVSLAHNPLACDRNAAGVLATLREHRDVLDYDELTCANGSLLSAMRIIHYG</sequence>
<gene>
    <name evidence="1" type="ORF">PYW08_015722</name>
</gene>
<keyword evidence="2" id="KW-1185">Reference proteome</keyword>
<proteinExistence type="predicted"/>
<accession>A0ACC2QS39</accession>
<dbReference type="EMBL" id="CM056784">
    <property type="protein sequence ID" value="KAJ8724248.1"/>
    <property type="molecule type" value="Genomic_DNA"/>
</dbReference>
<reference evidence="1" key="1">
    <citation type="submission" date="2023-03" db="EMBL/GenBank/DDBJ databases">
        <title>Chromosome-level genomes of two armyworms, Mythimna separata and Mythimna loreyi, provide insights into the biosynthesis and reception of sex pheromones.</title>
        <authorList>
            <person name="Zhao H."/>
        </authorList>
    </citation>
    <scope>NUCLEOTIDE SEQUENCE</scope>
    <source>
        <strain evidence="1">BeijingLab</strain>
    </source>
</reference>
<organism evidence="1 2">
    <name type="scientific">Mythimna loreyi</name>
    <dbReference type="NCBI Taxonomy" id="667449"/>
    <lineage>
        <taxon>Eukaryota</taxon>
        <taxon>Metazoa</taxon>
        <taxon>Ecdysozoa</taxon>
        <taxon>Arthropoda</taxon>
        <taxon>Hexapoda</taxon>
        <taxon>Insecta</taxon>
        <taxon>Pterygota</taxon>
        <taxon>Neoptera</taxon>
        <taxon>Endopterygota</taxon>
        <taxon>Lepidoptera</taxon>
        <taxon>Glossata</taxon>
        <taxon>Ditrysia</taxon>
        <taxon>Noctuoidea</taxon>
        <taxon>Noctuidae</taxon>
        <taxon>Noctuinae</taxon>
        <taxon>Hadenini</taxon>
        <taxon>Mythimna</taxon>
    </lineage>
</organism>
<protein>
    <submittedName>
        <fullName evidence="1">Uncharacterized protein</fullName>
    </submittedName>
</protein>